<reference evidence="1 2" key="1">
    <citation type="submission" date="2018-12" db="EMBL/GenBank/DDBJ databases">
        <title>Complete genome sequence of Flaviflexus salsibiostraticola KCTC 33148.</title>
        <authorList>
            <person name="Bae J.-W."/>
        </authorList>
    </citation>
    <scope>NUCLEOTIDE SEQUENCE [LARGE SCALE GENOMIC DNA]</scope>
    <source>
        <strain evidence="1 2">KCTC 33148</strain>
    </source>
</reference>
<accession>A0A3Q8WSG8</accession>
<sequence length="171" mass="17641">MTAVIVGDSNSLGDPQTLWVGPVSTELEWEPLYNLSAPGRGYVTPPRVCNDSPCTPFPGTVDAIAELSPEVVVTFGGVADGDTPLTEVAAQYYTDLRAALPEARIIAVAPIYSADSVPDWAPLHRASIQAAVESVGGVYVDAGQPALGDGEAMGAEAHAELAATLIAVLKP</sequence>
<keyword evidence="1" id="KW-0378">Hydrolase</keyword>
<dbReference type="OrthoDB" id="8215557at2"/>
<gene>
    <name evidence="1" type="ORF">EJO69_02190</name>
</gene>
<dbReference type="GO" id="GO:0016787">
    <property type="term" value="F:hydrolase activity"/>
    <property type="evidence" value="ECO:0007669"/>
    <property type="project" value="UniProtKB-KW"/>
</dbReference>
<evidence type="ECO:0000313" key="2">
    <source>
        <dbReference type="Proteomes" id="UP000270021"/>
    </source>
</evidence>
<organism evidence="1 2">
    <name type="scientific">Flaviflexus salsibiostraticola</name>
    <dbReference type="NCBI Taxonomy" id="1282737"/>
    <lineage>
        <taxon>Bacteria</taxon>
        <taxon>Bacillati</taxon>
        <taxon>Actinomycetota</taxon>
        <taxon>Actinomycetes</taxon>
        <taxon>Actinomycetales</taxon>
        <taxon>Actinomycetaceae</taxon>
        <taxon>Flaviflexus</taxon>
    </lineage>
</organism>
<dbReference type="SUPFAM" id="SSF52266">
    <property type="entry name" value="SGNH hydrolase"/>
    <property type="match status" value="1"/>
</dbReference>
<dbReference type="AlphaFoldDB" id="A0A3Q8WSG8"/>
<dbReference type="Proteomes" id="UP000270021">
    <property type="component" value="Chromosome"/>
</dbReference>
<dbReference type="RefSeq" id="WP_126038624.1">
    <property type="nucleotide sequence ID" value="NZ_CP034438.1"/>
</dbReference>
<keyword evidence="2" id="KW-1185">Reference proteome</keyword>
<dbReference type="KEGG" id="fsl:EJO69_02190"/>
<protein>
    <submittedName>
        <fullName evidence="1">SGNH/GDSL hydrolase family protein</fullName>
    </submittedName>
</protein>
<dbReference type="EMBL" id="CP034438">
    <property type="protein sequence ID" value="AZN29238.1"/>
    <property type="molecule type" value="Genomic_DNA"/>
</dbReference>
<proteinExistence type="predicted"/>
<evidence type="ECO:0000313" key="1">
    <source>
        <dbReference type="EMBL" id="AZN29238.1"/>
    </source>
</evidence>
<name>A0A3Q8WSG8_9ACTO</name>